<organism evidence="2 4">
    <name type="scientific">Medicago truncatula</name>
    <name type="common">Barrel medic</name>
    <name type="synonym">Medicago tribuloides</name>
    <dbReference type="NCBI Taxonomy" id="3880"/>
    <lineage>
        <taxon>Eukaryota</taxon>
        <taxon>Viridiplantae</taxon>
        <taxon>Streptophyta</taxon>
        <taxon>Embryophyta</taxon>
        <taxon>Tracheophyta</taxon>
        <taxon>Spermatophyta</taxon>
        <taxon>Magnoliopsida</taxon>
        <taxon>eudicotyledons</taxon>
        <taxon>Gunneridae</taxon>
        <taxon>Pentapetalae</taxon>
        <taxon>rosids</taxon>
        <taxon>fabids</taxon>
        <taxon>Fabales</taxon>
        <taxon>Fabaceae</taxon>
        <taxon>Papilionoideae</taxon>
        <taxon>50 kb inversion clade</taxon>
        <taxon>NPAAA clade</taxon>
        <taxon>Hologalegina</taxon>
        <taxon>IRL clade</taxon>
        <taxon>Trifolieae</taxon>
        <taxon>Medicago</taxon>
    </lineage>
</organism>
<sequence>MHSTVATIFSQLLLAHKAFGTDPLVTPIPNQRMVSWQHGDEDIIIFNVDGSALNNSRKANYDGLIRKHDGRFLPGFFGSHVLPKGNYCADIITKLGANSNTSSSNIYELETVSKLILPTSTYLRLNGSGNGVQAYPTKVKDILSWPIPKSLNFKRGWKWNPIGSCSRSWVPLWRHSL</sequence>
<keyword evidence="4" id="KW-1185">Reference proteome</keyword>
<reference evidence="2 4" key="2">
    <citation type="journal article" date="2014" name="BMC Genomics">
        <title>An improved genome release (version Mt4.0) for the model legume Medicago truncatula.</title>
        <authorList>
            <person name="Tang H."/>
            <person name="Krishnakumar V."/>
            <person name="Bidwell S."/>
            <person name="Rosen B."/>
            <person name="Chan A."/>
            <person name="Zhou S."/>
            <person name="Gentzbittel L."/>
            <person name="Childs K.L."/>
            <person name="Yandell M."/>
            <person name="Gundlach H."/>
            <person name="Mayer K.F."/>
            <person name="Schwartz D.C."/>
            <person name="Town C.D."/>
        </authorList>
    </citation>
    <scope>GENOME REANNOTATION</scope>
    <source>
        <strain evidence="2">A17</strain>
        <strain evidence="3 4">cv. Jemalong A17</strain>
    </source>
</reference>
<evidence type="ECO:0000256" key="1">
    <source>
        <dbReference type="SAM" id="SignalP"/>
    </source>
</evidence>
<dbReference type="EnsemblPlants" id="KEH25518">
    <property type="protein sequence ID" value="KEH25518"/>
    <property type="gene ID" value="MTR_6g025770"/>
</dbReference>
<evidence type="ECO:0000313" key="2">
    <source>
        <dbReference type="EMBL" id="KEH25518.1"/>
    </source>
</evidence>
<gene>
    <name evidence="2" type="ordered locus">MTR_6g025770</name>
</gene>
<keyword evidence="1" id="KW-0732">Signal</keyword>
<evidence type="ECO:0000313" key="4">
    <source>
        <dbReference type="Proteomes" id="UP000002051"/>
    </source>
</evidence>
<feature type="signal peptide" evidence="1">
    <location>
        <begin position="1"/>
        <end position="20"/>
    </location>
</feature>
<proteinExistence type="predicted"/>
<dbReference type="AlphaFoldDB" id="A0A072U8T7"/>
<dbReference type="Proteomes" id="UP000002051">
    <property type="component" value="Chromosome 6"/>
</dbReference>
<dbReference type="EMBL" id="CM001222">
    <property type="protein sequence ID" value="KEH25518.1"/>
    <property type="molecule type" value="Genomic_DNA"/>
</dbReference>
<accession>A0A072U8T7</accession>
<evidence type="ECO:0000313" key="3">
    <source>
        <dbReference type="EnsemblPlants" id="KEH25518"/>
    </source>
</evidence>
<name>A0A072U8T7_MEDTR</name>
<protein>
    <submittedName>
        <fullName evidence="2 3">Uncharacterized protein</fullName>
    </submittedName>
</protein>
<feature type="chain" id="PRO_5014499417" evidence="1">
    <location>
        <begin position="21"/>
        <end position="177"/>
    </location>
</feature>
<reference evidence="2 4" key="1">
    <citation type="journal article" date="2011" name="Nature">
        <title>The Medicago genome provides insight into the evolution of rhizobial symbioses.</title>
        <authorList>
            <person name="Young N.D."/>
            <person name="Debelle F."/>
            <person name="Oldroyd G.E."/>
            <person name="Geurts R."/>
            <person name="Cannon S.B."/>
            <person name="Udvardi M.K."/>
            <person name="Benedito V.A."/>
            <person name="Mayer K.F."/>
            <person name="Gouzy J."/>
            <person name="Schoof H."/>
            <person name="Van de Peer Y."/>
            <person name="Proost S."/>
            <person name="Cook D.R."/>
            <person name="Meyers B.C."/>
            <person name="Spannagl M."/>
            <person name="Cheung F."/>
            <person name="De Mita S."/>
            <person name="Krishnakumar V."/>
            <person name="Gundlach H."/>
            <person name="Zhou S."/>
            <person name="Mudge J."/>
            <person name="Bharti A.K."/>
            <person name="Murray J.D."/>
            <person name="Naoumkina M.A."/>
            <person name="Rosen B."/>
            <person name="Silverstein K.A."/>
            <person name="Tang H."/>
            <person name="Rombauts S."/>
            <person name="Zhao P.X."/>
            <person name="Zhou P."/>
            <person name="Barbe V."/>
            <person name="Bardou P."/>
            <person name="Bechner M."/>
            <person name="Bellec A."/>
            <person name="Berger A."/>
            <person name="Berges H."/>
            <person name="Bidwell S."/>
            <person name="Bisseling T."/>
            <person name="Choisne N."/>
            <person name="Couloux A."/>
            <person name="Denny R."/>
            <person name="Deshpande S."/>
            <person name="Dai X."/>
            <person name="Doyle J.J."/>
            <person name="Dudez A.M."/>
            <person name="Farmer A.D."/>
            <person name="Fouteau S."/>
            <person name="Franken C."/>
            <person name="Gibelin C."/>
            <person name="Gish J."/>
            <person name="Goldstein S."/>
            <person name="Gonzalez A.J."/>
            <person name="Green P.J."/>
            <person name="Hallab A."/>
            <person name="Hartog M."/>
            <person name="Hua A."/>
            <person name="Humphray S.J."/>
            <person name="Jeong D.H."/>
            <person name="Jing Y."/>
            <person name="Jocker A."/>
            <person name="Kenton S.M."/>
            <person name="Kim D.J."/>
            <person name="Klee K."/>
            <person name="Lai H."/>
            <person name="Lang C."/>
            <person name="Lin S."/>
            <person name="Macmil S.L."/>
            <person name="Magdelenat G."/>
            <person name="Matthews L."/>
            <person name="McCorrison J."/>
            <person name="Monaghan E.L."/>
            <person name="Mun J.H."/>
            <person name="Najar F.Z."/>
            <person name="Nicholson C."/>
            <person name="Noirot C."/>
            <person name="O'Bleness M."/>
            <person name="Paule C.R."/>
            <person name="Poulain J."/>
            <person name="Prion F."/>
            <person name="Qin B."/>
            <person name="Qu C."/>
            <person name="Retzel E.F."/>
            <person name="Riddle C."/>
            <person name="Sallet E."/>
            <person name="Samain S."/>
            <person name="Samson N."/>
            <person name="Sanders I."/>
            <person name="Saurat O."/>
            <person name="Scarpelli C."/>
            <person name="Schiex T."/>
            <person name="Segurens B."/>
            <person name="Severin A.J."/>
            <person name="Sherrier D.J."/>
            <person name="Shi R."/>
            <person name="Sims S."/>
            <person name="Singer S.R."/>
            <person name="Sinharoy S."/>
            <person name="Sterck L."/>
            <person name="Viollet A."/>
            <person name="Wang B.B."/>
            <person name="Wang K."/>
            <person name="Wang M."/>
            <person name="Wang X."/>
            <person name="Warfsmann J."/>
            <person name="Weissenbach J."/>
            <person name="White D.D."/>
            <person name="White J.D."/>
            <person name="Wiley G.B."/>
            <person name="Wincker P."/>
            <person name="Xing Y."/>
            <person name="Yang L."/>
            <person name="Yao Z."/>
            <person name="Ying F."/>
            <person name="Zhai J."/>
            <person name="Zhou L."/>
            <person name="Zuber A."/>
            <person name="Denarie J."/>
            <person name="Dixon R.A."/>
            <person name="May G.D."/>
            <person name="Schwartz D.C."/>
            <person name="Rogers J."/>
            <person name="Quetier F."/>
            <person name="Town C.D."/>
            <person name="Roe B.A."/>
        </authorList>
    </citation>
    <scope>NUCLEOTIDE SEQUENCE [LARGE SCALE GENOMIC DNA]</scope>
    <source>
        <strain evidence="2">A17</strain>
        <strain evidence="3 4">cv. Jemalong A17</strain>
    </source>
</reference>
<dbReference type="HOGENOM" id="CLU_1520091_0_0_1"/>
<reference evidence="3" key="3">
    <citation type="submission" date="2015-04" db="UniProtKB">
        <authorList>
            <consortium name="EnsemblPlants"/>
        </authorList>
    </citation>
    <scope>IDENTIFICATION</scope>
    <source>
        <strain evidence="3">cv. Jemalong A17</strain>
    </source>
</reference>